<evidence type="ECO:0000313" key="4">
    <source>
        <dbReference type="Proteomes" id="UP000030403"/>
    </source>
</evidence>
<dbReference type="InterPro" id="IPR038118">
    <property type="entry name" value="BOFC_N_sf"/>
</dbReference>
<evidence type="ECO:0000259" key="1">
    <source>
        <dbReference type="Pfam" id="PF08955"/>
    </source>
</evidence>
<feature type="domain" description="Bypass-of-forespore C N-terminal" evidence="2">
    <location>
        <begin position="63"/>
        <end position="112"/>
    </location>
</feature>
<dbReference type="InterPro" id="IPR015071">
    <property type="entry name" value="BOFC_N"/>
</dbReference>
<name>A0A0A5FZU0_9BACI</name>
<evidence type="ECO:0008006" key="5">
    <source>
        <dbReference type="Google" id="ProtNLM"/>
    </source>
</evidence>
<dbReference type="Gene3D" id="3.30.70.1740">
    <property type="entry name" value="Bypass-of-forespore C, C-terminal domain"/>
    <property type="match status" value="1"/>
</dbReference>
<sequence length="193" mass="22447">MRTYRIFIVTLVTIMFVGGWHVFSGQAEENNDTPLNQQHDQRKEDIAKKSLKKAWTKPPLELEVVLQKIYIDGQMSEERRTETVWSLEDFWAAYDGWKVVNQQEGQIVFHKKVKELSPTIKAKGYIGLDEHGKLSIFEGKPSEQKVIQTFYQIDLDELEVLDSQGLEEGIKIKSADQYFQLLKQFEKLAVKKP</sequence>
<protein>
    <recommendedName>
        <fullName evidence="5">Bypass-of-forespore protein C</fullName>
    </recommendedName>
</protein>
<dbReference type="Gene3D" id="3.10.20.420">
    <property type="entry name" value="Bypass-of-forespore C, N-terminal domain"/>
    <property type="match status" value="1"/>
</dbReference>
<proteinExistence type="predicted"/>
<keyword evidence="4" id="KW-1185">Reference proteome</keyword>
<dbReference type="Pfam" id="PF08955">
    <property type="entry name" value="BofC_C"/>
    <property type="match status" value="1"/>
</dbReference>
<accession>A0A0A5FZU0</accession>
<dbReference type="Pfam" id="PF08977">
    <property type="entry name" value="BOFC_N"/>
    <property type="match status" value="1"/>
</dbReference>
<dbReference type="EMBL" id="AVPF01000058">
    <property type="protein sequence ID" value="KGX84340.1"/>
    <property type="molecule type" value="Genomic_DNA"/>
</dbReference>
<evidence type="ECO:0000259" key="2">
    <source>
        <dbReference type="Pfam" id="PF08977"/>
    </source>
</evidence>
<dbReference type="RefSeq" id="WP_051255276.1">
    <property type="nucleotide sequence ID" value="NZ_AVPF01000058.1"/>
</dbReference>
<dbReference type="InterPro" id="IPR038117">
    <property type="entry name" value="BofC_C_sf"/>
</dbReference>
<gene>
    <name evidence="3" type="ORF">N783_17145</name>
</gene>
<dbReference type="STRING" id="1385511.GCA_000425225_02359"/>
<comment type="caution">
    <text evidence="3">The sequence shown here is derived from an EMBL/GenBank/DDBJ whole genome shotgun (WGS) entry which is preliminary data.</text>
</comment>
<dbReference type="InterPro" id="IPR015050">
    <property type="entry name" value="BofC_C"/>
</dbReference>
<reference evidence="3 4" key="1">
    <citation type="submission" date="2013-08" db="EMBL/GenBank/DDBJ databases">
        <authorList>
            <person name="Huang J."/>
            <person name="Wang G."/>
        </authorList>
    </citation>
    <scope>NUCLEOTIDE SEQUENCE [LARGE SCALE GENOMIC DNA]</scope>
    <source>
        <strain evidence="3 4">BH030004</strain>
    </source>
</reference>
<dbReference type="eggNOG" id="ENOG5032U7R">
    <property type="taxonomic scope" value="Bacteria"/>
</dbReference>
<dbReference type="AlphaFoldDB" id="A0A0A5FZU0"/>
<feature type="domain" description="Bypass of forespore C C-terminal" evidence="1">
    <location>
        <begin position="116"/>
        <end position="186"/>
    </location>
</feature>
<organism evidence="3 4">
    <name type="scientific">Pontibacillus marinus BH030004 = DSM 16465</name>
    <dbReference type="NCBI Taxonomy" id="1385511"/>
    <lineage>
        <taxon>Bacteria</taxon>
        <taxon>Bacillati</taxon>
        <taxon>Bacillota</taxon>
        <taxon>Bacilli</taxon>
        <taxon>Bacillales</taxon>
        <taxon>Bacillaceae</taxon>
        <taxon>Pontibacillus</taxon>
    </lineage>
</organism>
<evidence type="ECO:0000313" key="3">
    <source>
        <dbReference type="EMBL" id="KGX84340.1"/>
    </source>
</evidence>
<dbReference type="Proteomes" id="UP000030403">
    <property type="component" value="Unassembled WGS sequence"/>
</dbReference>
<dbReference type="OrthoDB" id="2678751at2"/>